<evidence type="ECO:0000313" key="2">
    <source>
        <dbReference type="EMBL" id="RVW83072.1"/>
    </source>
</evidence>
<dbReference type="AlphaFoldDB" id="A0A438HF34"/>
<evidence type="ECO:0000259" key="1">
    <source>
        <dbReference type="Pfam" id="PF07727"/>
    </source>
</evidence>
<dbReference type="InterPro" id="IPR043502">
    <property type="entry name" value="DNA/RNA_pol_sf"/>
</dbReference>
<proteinExistence type="predicted"/>
<evidence type="ECO:0000313" key="3">
    <source>
        <dbReference type="Proteomes" id="UP000288805"/>
    </source>
</evidence>
<feature type="domain" description="Reverse transcriptase Ty1/copia-type" evidence="1">
    <location>
        <begin position="278"/>
        <end position="379"/>
    </location>
</feature>
<sequence length="410" mass="45559">MSCEAPVSGWRFPSHKYPLTLISYLLRAIVLQVEEMTYTNKRAFMRFNYPFCKVVIGNGNRLNISNIGHSTILLCTDNNVTVEFFTNGFVVKDQASKKTLLQGNLNYGLYKLSSLAPSRRYQDPNGNKLVGRTSLTIEVLCMSSALQLPNKAVLWHFRVSHPFALVHYDLWGPAPIVGVNVRVLQIDWEGEFQAFTNTLLPTTPISFLLLSPFSPPSELVPISDVIMSISSSVVAPIPTAQPLSSHVSHPCHPMTILVVKPTTIRVVLSLALSFVDPSKRNFVWKLTKALYGLKQAPWAWFTKLSLVLVKWGFSISQADTSMFVYYNNSVMIVVLVYVDDIIVTSSSSLIIEQLISSLNSCIALEDLGHFNFFLGIESMASPMAAGLVLSIVDSTKLEDPTLYRSLVGVF</sequence>
<dbReference type="EMBL" id="QGNW01000232">
    <property type="protein sequence ID" value="RVW83072.1"/>
    <property type="molecule type" value="Genomic_DNA"/>
</dbReference>
<dbReference type="InterPro" id="IPR013103">
    <property type="entry name" value="RVT_2"/>
</dbReference>
<comment type="caution">
    <text evidence="2">The sequence shown here is derived from an EMBL/GenBank/DDBJ whole genome shotgun (WGS) entry which is preliminary data.</text>
</comment>
<accession>A0A438HF34</accession>
<dbReference type="Proteomes" id="UP000288805">
    <property type="component" value="Unassembled WGS sequence"/>
</dbReference>
<gene>
    <name evidence="2" type="primary">RE1_1895</name>
    <name evidence="2" type="ORF">CK203_040744</name>
</gene>
<dbReference type="Pfam" id="PF07727">
    <property type="entry name" value="RVT_2"/>
    <property type="match status" value="1"/>
</dbReference>
<name>A0A438HF34_VITVI</name>
<reference evidence="2 3" key="1">
    <citation type="journal article" date="2018" name="PLoS Genet.">
        <title>Population sequencing reveals clonal diversity and ancestral inbreeding in the grapevine cultivar Chardonnay.</title>
        <authorList>
            <person name="Roach M.J."/>
            <person name="Johnson D.L."/>
            <person name="Bohlmann J."/>
            <person name="van Vuuren H.J."/>
            <person name="Jones S.J."/>
            <person name="Pretorius I.S."/>
            <person name="Schmidt S.A."/>
            <person name="Borneman A.R."/>
        </authorList>
    </citation>
    <scope>NUCLEOTIDE SEQUENCE [LARGE SCALE GENOMIC DNA]</scope>
    <source>
        <strain evidence="3">cv. Chardonnay</strain>
        <tissue evidence="2">Leaf</tissue>
    </source>
</reference>
<protein>
    <submittedName>
        <fullName evidence="2">Retrovirus-related Pol polyprotein from transposon RE1</fullName>
    </submittedName>
</protein>
<organism evidence="2 3">
    <name type="scientific">Vitis vinifera</name>
    <name type="common">Grape</name>
    <dbReference type="NCBI Taxonomy" id="29760"/>
    <lineage>
        <taxon>Eukaryota</taxon>
        <taxon>Viridiplantae</taxon>
        <taxon>Streptophyta</taxon>
        <taxon>Embryophyta</taxon>
        <taxon>Tracheophyta</taxon>
        <taxon>Spermatophyta</taxon>
        <taxon>Magnoliopsida</taxon>
        <taxon>eudicotyledons</taxon>
        <taxon>Gunneridae</taxon>
        <taxon>Pentapetalae</taxon>
        <taxon>rosids</taxon>
        <taxon>Vitales</taxon>
        <taxon>Vitaceae</taxon>
        <taxon>Viteae</taxon>
        <taxon>Vitis</taxon>
    </lineage>
</organism>
<dbReference type="SUPFAM" id="SSF56672">
    <property type="entry name" value="DNA/RNA polymerases"/>
    <property type="match status" value="1"/>
</dbReference>